<dbReference type="RefSeq" id="WP_115482695.1">
    <property type="nucleotide sequence ID" value="NZ_QRCT01000048.1"/>
</dbReference>
<keyword evidence="2" id="KW-1185">Reference proteome</keyword>
<reference evidence="1 2" key="1">
    <citation type="submission" date="2018-07" db="EMBL/GenBank/DDBJ databases">
        <title>Anaerosacharophilus polymeroproducens gen. nov. sp. nov., an anaerobic bacterium isolated from salt field.</title>
        <authorList>
            <person name="Kim W."/>
            <person name="Yang S.-H."/>
            <person name="Oh J."/>
            <person name="Lee J.-H."/>
            <person name="Kwon K.K."/>
        </authorList>
    </citation>
    <scope>NUCLEOTIDE SEQUENCE [LARGE SCALE GENOMIC DNA]</scope>
    <source>
        <strain evidence="1 2">MCWD5</strain>
    </source>
</reference>
<proteinExistence type="predicted"/>
<comment type="caution">
    <text evidence="1">The sequence shown here is derived from an EMBL/GenBank/DDBJ whole genome shotgun (WGS) entry which is preliminary data.</text>
</comment>
<accession>A0A371AT76</accession>
<dbReference type="OrthoDB" id="2054240at2"/>
<evidence type="ECO:0008006" key="3">
    <source>
        <dbReference type="Google" id="ProtNLM"/>
    </source>
</evidence>
<organism evidence="1 2">
    <name type="scientific">Anaerosacchariphilus polymeriproducens</name>
    <dbReference type="NCBI Taxonomy" id="1812858"/>
    <lineage>
        <taxon>Bacteria</taxon>
        <taxon>Bacillati</taxon>
        <taxon>Bacillota</taxon>
        <taxon>Clostridia</taxon>
        <taxon>Lachnospirales</taxon>
        <taxon>Lachnospiraceae</taxon>
        <taxon>Anaerosacchariphilus</taxon>
    </lineage>
</organism>
<protein>
    <recommendedName>
        <fullName evidence="3">HK97 gp10 family phage protein</fullName>
    </recommendedName>
</protein>
<dbReference type="EMBL" id="QRCT01000048">
    <property type="protein sequence ID" value="RDU22761.1"/>
    <property type="molecule type" value="Genomic_DNA"/>
</dbReference>
<evidence type="ECO:0000313" key="2">
    <source>
        <dbReference type="Proteomes" id="UP000255036"/>
    </source>
</evidence>
<dbReference type="AlphaFoldDB" id="A0A371AT76"/>
<evidence type="ECO:0000313" key="1">
    <source>
        <dbReference type="EMBL" id="RDU22761.1"/>
    </source>
</evidence>
<dbReference type="InterPro" id="IPR010064">
    <property type="entry name" value="HK97-gp10_tail"/>
</dbReference>
<name>A0A371AT76_9FIRM</name>
<sequence length="130" mass="14735">MGKFDFQFDPGLIKQMEKLADYDNIAPRLLEGAVPILTTRVKAEASKHRLTSSMYNSIKANKPKKNKYGWFVSVRPTGVDKNGTRNMEKMMHLEYGTSKITPKPMLSKALNSAEQEVNNKLQELFNEVIG</sequence>
<dbReference type="NCBIfam" id="TIGR01725">
    <property type="entry name" value="phge_HK97_gp10"/>
    <property type="match status" value="1"/>
</dbReference>
<gene>
    <name evidence="1" type="ORF">DWV06_13410</name>
</gene>
<dbReference type="Proteomes" id="UP000255036">
    <property type="component" value="Unassembled WGS sequence"/>
</dbReference>